<name>A0A5C2SDH4_9APHY</name>
<keyword evidence="3" id="KW-1185">Reference proteome</keyword>
<dbReference type="AlphaFoldDB" id="A0A5C2SDH4"/>
<dbReference type="Proteomes" id="UP000313359">
    <property type="component" value="Unassembled WGS sequence"/>
</dbReference>
<dbReference type="InterPro" id="IPR011990">
    <property type="entry name" value="TPR-like_helical_dom_sf"/>
</dbReference>
<accession>A0A5C2SDH4</accession>
<reference evidence="2" key="1">
    <citation type="journal article" date="2018" name="Genome Biol. Evol.">
        <title>Genomics and development of Lentinus tigrinus, a white-rot wood-decaying mushroom with dimorphic fruiting bodies.</title>
        <authorList>
            <person name="Wu B."/>
            <person name="Xu Z."/>
            <person name="Knudson A."/>
            <person name="Carlson A."/>
            <person name="Chen N."/>
            <person name="Kovaka S."/>
            <person name="LaButti K."/>
            <person name="Lipzen A."/>
            <person name="Pennachio C."/>
            <person name="Riley R."/>
            <person name="Schakwitz W."/>
            <person name="Umezawa K."/>
            <person name="Ohm R.A."/>
            <person name="Grigoriev I.V."/>
            <person name="Nagy L.G."/>
            <person name="Gibbons J."/>
            <person name="Hibbett D."/>
        </authorList>
    </citation>
    <scope>NUCLEOTIDE SEQUENCE [LARGE SCALE GENOMIC DNA]</scope>
    <source>
        <strain evidence="2">ALCF2SS1-6</strain>
    </source>
</reference>
<evidence type="ECO:0000313" key="2">
    <source>
        <dbReference type="EMBL" id="RPD61780.1"/>
    </source>
</evidence>
<protein>
    <recommendedName>
        <fullName evidence="1">DUF4470 domain-containing protein</fullName>
    </recommendedName>
</protein>
<dbReference type="InterPro" id="IPR027974">
    <property type="entry name" value="DUF4470"/>
</dbReference>
<evidence type="ECO:0000313" key="3">
    <source>
        <dbReference type="Proteomes" id="UP000313359"/>
    </source>
</evidence>
<dbReference type="EMBL" id="ML122261">
    <property type="protein sequence ID" value="RPD61780.1"/>
    <property type="molecule type" value="Genomic_DNA"/>
</dbReference>
<organism evidence="2 3">
    <name type="scientific">Lentinus tigrinus ALCF2SS1-6</name>
    <dbReference type="NCBI Taxonomy" id="1328759"/>
    <lineage>
        <taxon>Eukaryota</taxon>
        <taxon>Fungi</taxon>
        <taxon>Dikarya</taxon>
        <taxon>Basidiomycota</taxon>
        <taxon>Agaricomycotina</taxon>
        <taxon>Agaricomycetes</taxon>
        <taxon>Polyporales</taxon>
        <taxon>Polyporaceae</taxon>
        <taxon>Lentinus</taxon>
    </lineage>
</organism>
<dbReference type="SUPFAM" id="SSF48452">
    <property type="entry name" value="TPR-like"/>
    <property type="match status" value="1"/>
</dbReference>
<gene>
    <name evidence="2" type="ORF">L227DRAFT_546043</name>
</gene>
<dbReference type="STRING" id="1328759.A0A5C2SDH4"/>
<proteinExistence type="predicted"/>
<feature type="domain" description="DUF4470" evidence="1">
    <location>
        <begin position="208"/>
        <end position="295"/>
    </location>
</feature>
<dbReference type="OrthoDB" id="2423701at2759"/>
<sequence length="915" mass="104261">MGAAMSTNAAVLKQKGNQLFKAGALEEASKLYAQAEQADCSDPVYPSNLSAALFEIGDYLTCIDAVLRASRLLKEDPEPKVDLIVRLFVRVTKALCHGVRCGSVTVTEYDMRKREIDDFRKMTYEVADSRTKRTLNSAWGEWAAVKSEISLLAEHREKSLGALSRLPLFCKPMDHSKEFFPIGTDDLIDLTEGWGSEKSYPVKFEKLSSEQLGQVAFLFGGVGDARHVMSTLCGLASVFEKFPEARRAVFHTHLTLLDIHAATIARDLTMFLLLDQLNHTKNATARLEIKATLMYIFCGVAMPSYCYRRLQTLFKDLKEQLTSPTPTLPPYLHVVSDTIPAILDVLDLWMTSSKSTRKMLESHRNLRWGRTTSTHELDWYDSMKVYLPPRELRRRHPGFSAAWTQTEETGQIHPSARRKAFAHVENDWKPNITIFDRSYEDPEYFAGGDGYPDMMINIYDVVDQLHRWNVRDRPRTQMALDMIVWDVCNTFFEEVAGALDTLGTHVTLEFVCGGLFEELAKMRCQGDDARPPQFPRKYLRMWLSNVPDYTHGPLGTILHIVPNLQDDDQAAAAANSLLNTPVWKDDQEFIHTYTLLRMKELPRYLGCKIVDSSNISSRLVFGSSSLPRPLSELATRDELTTWLTRVLFNTFFSGRTKPPPCNVRLPHNLVAFFGLLMHLHRIGYPGHWLSDFLGRVLSGRMTSDIVPFNDEYPIPVSHIAERVPSRSVRTDPWLVELETIIATAYYAVPFPITAALPKDFSRDADDIATWQAEVRPATRFMPTPFMYCSPFEPVTHLIFYRPGKMDPEDVIDNMRDIFEGDPSPAPGTFFILTAQEYVQYQSCVRFRLSRKRVERMRRKGWSMVAYRNDSGAQATLPVPIKNWRMLLSDEEEVPTYRHAAEGGSELDQLFDCCIC</sequence>
<evidence type="ECO:0000259" key="1">
    <source>
        <dbReference type="Pfam" id="PF14737"/>
    </source>
</evidence>
<dbReference type="Gene3D" id="1.25.40.10">
    <property type="entry name" value="Tetratricopeptide repeat domain"/>
    <property type="match status" value="1"/>
</dbReference>
<dbReference type="Pfam" id="PF14737">
    <property type="entry name" value="DUF4470"/>
    <property type="match status" value="1"/>
</dbReference>